<dbReference type="EMBL" id="BARS01031424">
    <property type="protein sequence ID" value="GAG17971.1"/>
    <property type="molecule type" value="Genomic_DNA"/>
</dbReference>
<evidence type="ECO:0000259" key="1">
    <source>
        <dbReference type="Pfam" id="PF00534"/>
    </source>
</evidence>
<dbReference type="PANTHER" id="PTHR12526:SF638">
    <property type="entry name" value="SPORE COAT PROTEIN SA"/>
    <property type="match status" value="1"/>
</dbReference>
<protein>
    <recommendedName>
        <fullName evidence="1">Glycosyl transferase family 1 domain-containing protein</fullName>
    </recommendedName>
</protein>
<name>X0WZ19_9ZZZZ</name>
<reference evidence="2" key="1">
    <citation type="journal article" date="2014" name="Front. Microbiol.">
        <title>High frequency of phylogenetically diverse reductive dehalogenase-homologous genes in deep subseafloor sedimentary metagenomes.</title>
        <authorList>
            <person name="Kawai M."/>
            <person name="Futagami T."/>
            <person name="Toyoda A."/>
            <person name="Takaki Y."/>
            <person name="Nishi S."/>
            <person name="Hori S."/>
            <person name="Arai W."/>
            <person name="Tsubouchi T."/>
            <person name="Morono Y."/>
            <person name="Uchiyama I."/>
            <person name="Ito T."/>
            <person name="Fujiyama A."/>
            <person name="Inagaki F."/>
            <person name="Takami H."/>
        </authorList>
    </citation>
    <scope>NUCLEOTIDE SEQUENCE</scope>
    <source>
        <strain evidence="2">Expedition CK06-06</strain>
    </source>
</reference>
<dbReference type="PANTHER" id="PTHR12526">
    <property type="entry name" value="GLYCOSYLTRANSFERASE"/>
    <property type="match status" value="1"/>
</dbReference>
<dbReference type="GO" id="GO:0016757">
    <property type="term" value="F:glycosyltransferase activity"/>
    <property type="evidence" value="ECO:0007669"/>
    <property type="project" value="InterPro"/>
</dbReference>
<evidence type="ECO:0000313" key="2">
    <source>
        <dbReference type="EMBL" id="GAG17971.1"/>
    </source>
</evidence>
<sequence length="212" mass="23604">DPVVRTELGLSLDDKVVGFIGRLVQEKGVEELLKAMGQVIKEIPDAKLLVVGDTLASDRDLRTTERLQELIQRNNLEGVIKFTGFREDIPELLAIMDLFALPSHREGMPRSILEAMAAGKPVIATDIRGCREEVVDGETGYLVPVNDPGKLAEAIIKILSDKMLAKRMSEAGRQRAVEFFDERKVLEKQLGIYRKLIQQKRLSSHEMGSAPS</sequence>
<dbReference type="SUPFAM" id="SSF53756">
    <property type="entry name" value="UDP-Glycosyltransferase/glycogen phosphorylase"/>
    <property type="match status" value="1"/>
</dbReference>
<proteinExistence type="predicted"/>
<accession>X0WZ19</accession>
<dbReference type="Pfam" id="PF00534">
    <property type="entry name" value="Glycos_transf_1"/>
    <property type="match status" value="1"/>
</dbReference>
<gene>
    <name evidence="2" type="ORF">S01H1_48902</name>
</gene>
<comment type="caution">
    <text evidence="2">The sequence shown here is derived from an EMBL/GenBank/DDBJ whole genome shotgun (WGS) entry which is preliminary data.</text>
</comment>
<dbReference type="Gene3D" id="3.40.50.2000">
    <property type="entry name" value="Glycogen Phosphorylase B"/>
    <property type="match status" value="1"/>
</dbReference>
<dbReference type="InterPro" id="IPR001296">
    <property type="entry name" value="Glyco_trans_1"/>
</dbReference>
<dbReference type="AlphaFoldDB" id="X0WZ19"/>
<organism evidence="2">
    <name type="scientific">marine sediment metagenome</name>
    <dbReference type="NCBI Taxonomy" id="412755"/>
    <lineage>
        <taxon>unclassified sequences</taxon>
        <taxon>metagenomes</taxon>
        <taxon>ecological metagenomes</taxon>
    </lineage>
</organism>
<feature type="non-terminal residue" evidence="2">
    <location>
        <position position="1"/>
    </location>
</feature>
<feature type="domain" description="Glycosyl transferase family 1" evidence="1">
    <location>
        <begin position="7"/>
        <end position="175"/>
    </location>
</feature>